<proteinExistence type="predicted"/>
<dbReference type="PRINTS" id="PR00598">
    <property type="entry name" value="HTHMARR"/>
</dbReference>
<dbReference type="SMART" id="SM00347">
    <property type="entry name" value="HTH_MARR"/>
    <property type="match status" value="1"/>
</dbReference>
<dbReference type="SUPFAM" id="SSF46785">
    <property type="entry name" value="Winged helix' DNA-binding domain"/>
    <property type="match status" value="1"/>
</dbReference>
<evidence type="ECO:0000259" key="1">
    <source>
        <dbReference type="PROSITE" id="PS50995"/>
    </source>
</evidence>
<accession>A0ABU3NR53</accession>
<reference evidence="2 3" key="1">
    <citation type="submission" date="2023-07" db="EMBL/GenBank/DDBJ databases">
        <title>Novel species of Thermanaerothrix with wide hydrolytic capabilities.</title>
        <authorList>
            <person name="Zayulina K.S."/>
            <person name="Podosokorskaya O.A."/>
            <person name="Elcheninov A.G."/>
        </authorList>
    </citation>
    <scope>NUCLEOTIDE SEQUENCE [LARGE SCALE GENOMIC DNA]</scope>
    <source>
        <strain evidence="2 3">4228-RoL</strain>
    </source>
</reference>
<dbReference type="PANTHER" id="PTHR33164">
    <property type="entry name" value="TRANSCRIPTIONAL REGULATOR, MARR FAMILY"/>
    <property type="match status" value="1"/>
</dbReference>
<dbReference type="Gene3D" id="1.10.10.10">
    <property type="entry name" value="Winged helix-like DNA-binding domain superfamily/Winged helix DNA-binding domain"/>
    <property type="match status" value="1"/>
</dbReference>
<name>A0ABU3NR53_9CHLR</name>
<evidence type="ECO:0000313" key="2">
    <source>
        <dbReference type="EMBL" id="MDT8898855.1"/>
    </source>
</evidence>
<sequence>MNEDLDACVQDVLEVVMGVSRTIRSQMRRHRDPRMSVPQFRALIFIRRQATATASELAEHLGLTRSSTTTLVDNLVRMGWVERTGDDQDRRRVRLRLTAAGEAILESAQAQTQAHFRALLAGLSPTERECVSQAMYILRCHILERTPSEGSSQERSEQ</sequence>
<organism evidence="2 3">
    <name type="scientific">Thermanaerothrix solaris</name>
    <dbReference type="NCBI Taxonomy" id="3058434"/>
    <lineage>
        <taxon>Bacteria</taxon>
        <taxon>Bacillati</taxon>
        <taxon>Chloroflexota</taxon>
        <taxon>Anaerolineae</taxon>
        <taxon>Anaerolineales</taxon>
        <taxon>Anaerolineaceae</taxon>
        <taxon>Thermanaerothrix</taxon>
    </lineage>
</organism>
<dbReference type="InterPro" id="IPR036388">
    <property type="entry name" value="WH-like_DNA-bd_sf"/>
</dbReference>
<protein>
    <submittedName>
        <fullName evidence="2">MarR family transcriptional regulator</fullName>
    </submittedName>
</protein>
<gene>
    <name evidence="2" type="ORF">QYE77_11335</name>
</gene>
<feature type="domain" description="HTH marR-type" evidence="1">
    <location>
        <begin position="9"/>
        <end position="140"/>
    </location>
</feature>
<dbReference type="InterPro" id="IPR036390">
    <property type="entry name" value="WH_DNA-bd_sf"/>
</dbReference>
<dbReference type="InterPro" id="IPR000835">
    <property type="entry name" value="HTH_MarR-typ"/>
</dbReference>
<dbReference type="PROSITE" id="PS50995">
    <property type="entry name" value="HTH_MARR_2"/>
    <property type="match status" value="1"/>
</dbReference>
<evidence type="ECO:0000313" key="3">
    <source>
        <dbReference type="Proteomes" id="UP001254165"/>
    </source>
</evidence>
<dbReference type="RefSeq" id="WP_315625518.1">
    <property type="nucleotide sequence ID" value="NZ_JAUHMF010000002.1"/>
</dbReference>
<dbReference type="PANTHER" id="PTHR33164:SF89">
    <property type="entry name" value="MARR FAMILY REGULATORY PROTEIN"/>
    <property type="match status" value="1"/>
</dbReference>
<dbReference type="EMBL" id="JAUHMF010000002">
    <property type="protein sequence ID" value="MDT8898855.1"/>
    <property type="molecule type" value="Genomic_DNA"/>
</dbReference>
<dbReference type="Proteomes" id="UP001254165">
    <property type="component" value="Unassembled WGS sequence"/>
</dbReference>
<comment type="caution">
    <text evidence="2">The sequence shown here is derived from an EMBL/GenBank/DDBJ whole genome shotgun (WGS) entry which is preliminary data.</text>
</comment>
<dbReference type="InterPro" id="IPR039422">
    <property type="entry name" value="MarR/SlyA-like"/>
</dbReference>
<keyword evidence="3" id="KW-1185">Reference proteome</keyword>
<dbReference type="Pfam" id="PF12802">
    <property type="entry name" value="MarR_2"/>
    <property type="match status" value="1"/>
</dbReference>